<feature type="domain" description="HTH cro/C1-type" evidence="1">
    <location>
        <begin position="75"/>
        <end position="129"/>
    </location>
</feature>
<organism evidence="2 3">
    <name type="scientific">Janthinobacterium lividum</name>
    <dbReference type="NCBI Taxonomy" id="29581"/>
    <lineage>
        <taxon>Bacteria</taxon>
        <taxon>Pseudomonadati</taxon>
        <taxon>Pseudomonadota</taxon>
        <taxon>Betaproteobacteria</taxon>
        <taxon>Burkholderiales</taxon>
        <taxon>Oxalobacteraceae</taxon>
        <taxon>Janthinobacterium</taxon>
    </lineage>
</organism>
<accession>A0A1S1UB77</accession>
<gene>
    <name evidence="2" type="ORF">AKG95_06920</name>
</gene>
<dbReference type="Pfam" id="PF01381">
    <property type="entry name" value="HTH_3"/>
    <property type="match status" value="1"/>
</dbReference>
<dbReference type="PROSITE" id="PS50943">
    <property type="entry name" value="HTH_CROC1"/>
    <property type="match status" value="1"/>
</dbReference>
<dbReference type="AlphaFoldDB" id="A0A1S1UB77"/>
<dbReference type="InterPro" id="IPR010982">
    <property type="entry name" value="Lambda_DNA-bd_dom_sf"/>
</dbReference>
<evidence type="ECO:0000259" key="1">
    <source>
        <dbReference type="PROSITE" id="PS50943"/>
    </source>
</evidence>
<dbReference type="GO" id="GO:0006355">
    <property type="term" value="P:regulation of DNA-templated transcription"/>
    <property type="evidence" value="ECO:0007669"/>
    <property type="project" value="InterPro"/>
</dbReference>
<sequence length="192" mass="20027">MITTTTSITAPPTTGRDSDQVALRLPVGMRSQLKARAAKNRHTLNAELVTLVEVGIAADEVDANSPCPAGLPERLRAARTRNNLSLAALADKMGISPQAIHKWETGDSVPSYDNLQTVTTLLGMDAPAAAGAAPAALHELLLAELIINTLQNVLTDEQRLLVGAQLVAAGLQGSTPTRSVERRAVITAAGAV</sequence>
<dbReference type="SUPFAM" id="SSF47413">
    <property type="entry name" value="lambda repressor-like DNA-binding domains"/>
    <property type="match status" value="1"/>
</dbReference>
<proteinExistence type="predicted"/>
<dbReference type="InterPro" id="IPR013321">
    <property type="entry name" value="Arc_rbn_hlx_hlx"/>
</dbReference>
<dbReference type="CDD" id="cd00093">
    <property type="entry name" value="HTH_XRE"/>
    <property type="match status" value="1"/>
</dbReference>
<dbReference type="Proteomes" id="UP000179840">
    <property type="component" value="Unassembled WGS sequence"/>
</dbReference>
<dbReference type="GO" id="GO:0003677">
    <property type="term" value="F:DNA binding"/>
    <property type="evidence" value="ECO:0007669"/>
    <property type="project" value="InterPro"/>
</dbReference>
<protein>
    <recommendedName>
        <fullName evidence="1">HTH cro/C1-type domain-containing protein</fullName>
    </recommendedName>
</protein>
<comment type="caution">
    <text evidence="2">The sequence shown here is derived from an EMBL/GenBank/DDBJ whole genome shotgun (WGS) entry which is preliminary data.</text>
</comment>
<reference evidence="2 3" key="1">
    <citation type="submission" date="2015-06" db="EMBL/GenBank/DDBJ databases">
        <title>Draft genome sequencing of a biphenyl-degrading bacterium, Janthinobacterium lividum MEG1.</title>
        <authorList>
            <person name="Shimodaira J."/>
            <person name="Hatta T."/>
        </authorList>
    </citation>
    <scope>NUCLEOTIDE SEQUENCE [LARGE SCALE GENOMIC DNA]</scope>
    <source>
        <strain evidence="2 3">MEG1</strain>
    </source>
</reference>
<name>A0A1S1UB77_9BURK</name>
<dbReference type="Gene3D" id="1.10.1220.10">
    <property type="entry name" value="Met repressor-like"/>
    <property type="match status" value="1"/>
</dbReference>
<dbReference type="EMBL" id="LFKP01000005">
    <property type="protein sequence ID" value="OHV97034.1"/>
    <property type="molecule type" value="Genomic_DNA"/>
</dbReference>
<dbReference type="InterPro" id="IPR010985">
    <property type="entry name" value="Ribbon_hlx_hlx"/>
</dbReference>
<evidence type="ECO:0000313" key="2">
    <source>
        <dbReference type="EMBL" id="OHV97034.1"/>
    </source>
</evidence>
<dbReference type="SMART" id="SM00530">
    <property type="entry name" value="HTH_XRE"/>
    <property type="match status" value="1"/>
</dbReference>
<evidence type="ECO:0000313" key="3">
    <source>
        <dbReference type="Proteomes" id="UP000179840"/>
    </source>
</evidence>
<dbReference type="RefSeq" id="WP_071076168.1">
    <property type="nucleotide sequence ID" value="NZ_LFKP01000005.1"/>
</dbReference>
<dbReference type="SUPFAM" id="SSF47598">
    <property type="entry name" value="Ribbon-helix-helix"/>
    <property type="match status" value="1"/>
</dbReference>
<dbReference type="InterPro" id="IPR005569">
    <property type="entry name" value="Arc_DNA-bd_dom"/>
</dbReference>
<dbReference type="Gene3D" id="1.10.260.40">
    <property type="entry name" value="lambda repressor-like DNA-binding domains"/>
    <property type="match status" value="1"/>
</dbReference>
<dbReference type="InterPro" id="IPR001387">
    <property type="entry name" value="Cro/C1-type_HTH"/>
</dbReference>
<dbReference type="Pfam" id="PF03869">
    <property type="entry name" value="Arc"/>
    <property type="match status" value="1"/>
</dbReference>